<dbReference type="PANTHER" id="PTHR43734">
    <property type="entry name" value="PHYTOENE DESATURASE"/>
    <property type="match status" value="1"/>
</dbReference>
<feature type="domain" description="Amine oxidase" evidence="7">
    <location>
        <begin position="23"/>
        <end position="293"/>
    </location>
</feature>
<dbReference type="InterPro" id="IPR036188">
    <property type="entry name" value="FAD/NAD-bd_sf"/>
</dbReference>
<dbReference type="GO" id="GO:0016491">
    <property type="term" value="F:oxidoreductase activity"/>
    <property type="evidence" value="ECO:0007669"/>
    <property type="project" value="UniProtKB-KW"/>
</dbReference>
<gene>
    <name evidence="8" type="primary">crtI</name>
    <name evidence="8" type="ORF">DU478_01940</name>
</gene>
<dbReference type="Proteomes" id="UP000253977">
    <property type="component" value="Unassembled WGS sequence"/>
</dbReference>
<comment type="pathway">
    <text evidence="1 5">Carotenoid biosynthesis.</text>
</comment>
<sequence length="524" mass="55167">MATPTASDRDRPAGPIVVIGAGIGGLCAALPLAHAGYDVTVLDRHGHVGGKMRQVNGVDAGPTVLTMRDVFDDLFAVAGTRLEAHVTLFRQDILARHWWPDGGTLDLCADRAVNAEAIGKLSGPHDARAFAAFCKQAETLFDGFRDPVMHNPRPAFSGLAAQVLRAPRLLRAMAPMRSLAGLLDHSFSDPRLRQLFGRYATYVGGSPYRSPALLALIWQAEAAGVWCVECGMQALPRAIATLIQARGGRIRLNAQVENILTDGHGIAGVTLADGAVLSARHVIFNGDPRALAKGLLGREVASVAPQTVRLPRSLSANVWAFAARPTGPELAHHNVFFCADPRAEFDAIARGRLPADPTLYLCAEDRGKPQSPPGAERFEIIANAPPLTRHRQTAEETDRCHRQTFRTLARFGLHFDPSPAAGTLTTPEMFEALFPASAGSLYGQSPHGMTAALARPVAETAIPGLVLAGGGVHPGAGVPMAALSGRHAAAAILAGRTSPSPSRPTAMPGGTSTGSVQTESAPSR</sequence>
<dbReference type="AlphaFoldDB" id="A0A369TUY3"/>
<reference evidence="8 9" key="1">
    <citation type="submission" date="2018-07" db="EMBL/GenBank/DDBJ databases">
        <title>Thalassococcus profundi sp. nov., a marine bacterium isolated from deep seawater of Okinawa Trough.</title>
        <authorList>
            <person name="Yu M."/>
        </authorList>
    </citation>
    <scope>NUCLEOTIDE SEQUENCE [LARGE SCALE GENOMIC DNA]</scope>
    <source>
        <strain evidence="8 9">WRAS1</strain>
    </source>
</reference>
<dbReference type="PANTHER" id="PTHR43734:SF7">
    <property type="entry name" value="4,4'-DIAPONEUROSPORENE OXYGENASE"/>
    <property type="match status" value="1"/>
</dbReference>
<proteinExistence type="inferred from homology"/>
<evidence type="ECO:0000256" key="1">
    <source>
        <dbReference type="ARBA" id="ARBA00004829"/>
    </source>
</evidence>
<dbReference type="Pfam" id="PF01593">
    <property type="entry name" value="Amino_oxidase"/>
    <property type="match status" value="1"/>
</dbReference>
<evidence type="ECO:0000256" key="6">
    <source>
        <dbReference type="SAM" id="MobiDB-lite"/>
    </source>
</evidence>
<keyword evidence="3 5" id="KW-0125">Carotenoid biosynthesis</keyword>
<evidence type="ECO:0000256" key="5">
    <source>
        <dbReference type="RuleBase" id="RU362075"/>
    </source>
</evidence>
<dbReference type="OrthoDB" id="9774675at2"/>
<accession>A0A369TUY3</accession>
<dbReference type="NCBIfam" id="TIGR02734">
    <property type="entry name" value="crtI_fam"/>
    <property type="match status" value="1"/>
</dbReference>
<name>A0A369TUY3_9RHOB</name>
<evidence type="ECO:0000313" key="8">
    <source>
        <dbReference type="EMBL" id="RDD68255.1"/>
    </source>
</evidence>
<evidence type="ECO:0000256" key="4">
    <source>
        <dbReference type="ARBA" id="ARBA00023002"/>
    </source>
</evidence>
<evidence type="ECO:0000256" key="2">
    <source>
        <dbReference type="ARBA" id="ARBA00006046"/>
    </source>
</evidence>
<protein>
    <submittedName>
        <fullName evidence="8">Phytoene desaturase</fullName>
    </submittedName>
</protein>
<feature type="region of interest" description="Disordered" evidence="6">
    <location>
        <begin position="494"/>
        <end position="524"/>
    </location>
</feature>
<dbReference type="InterPro" id="IPR014105">
    <property type="entry name" value="Carotenoid/retinoid_OxRdtase"/>
</dbReference>
<dbReference type="InterPro" id="IPR054841">
    <property type="entry name" value="carotdesatCrtD"/>
</dbReference>
<dbReference type="EMBL" id="QPMK01000001">
    <property type="protein sequence ID" value="RDD68255.1"/>
    <property type="molecule type" value="Genomic_DNA"/>
</dbReference>
<keyword evidence="4 5" id="KW-0560">Oxidoreductase</keyword>
<dbReference type="SUPFAM" id="SSF51905">
    <property type="entry name" value="FAD/NAD(P)-binding domain"/>
    <property type="match status" value="1"/>
</dbReference>
<dbReference type="InterPro" id="IPR002937">
    <property type="entry name" value="Amino_oxidase"/>
</dbReference>
<feature type="compositionally biased region" description="Polar residues" evidence="6">
    <location>
        <begin position="513"/>
        <end position="524"/>
    </location>
</feature>
<comment type="similarity">
    <text evidence="2 5">Belongs to the carotenoid/retinoid oxidoreductase family.</text>
</comment>
<dbReference type="GO" id="GO:0016117">
    <property type="term" value="P:carotenoid biosynthetic process"/>
    <property type="evidence" value="ECO:0007669"/>
    <property type="project" value="UniProtKB-KW"/>
</dbReference>
<keyword evidence="9" id="KW-1185">Reference proteome</keyword>
<evidence type="ECO:0000256" key="3">
    <source>
        <dbReference type="ARBA" id="ARBA00022746"/>
    </source>
</evidence>
<dbReference type="RefSeq" id="WP_114509235.1">
    <property type="nucleotide sequence ID" value="NZ_QPMK01000001.1"/>
</dbReference>
<comment type="caution">
    <text evidence="8">The sequence shown here is derived from an EMBL/GenBank/DDBJ whole genome shotgun (WGS) entry which is preliminary data.</text>
</comment>
<evidence type="ECO:0000259" key="7">
    <source>
        <dbReference type="Pfam" id="PF01593"/>
    </source>
</evidence>
<organism evidence="8 9">
    <name type="scientific">Thalassococcus profundi</name>
    <dbReference type="NCBI Taxonomy" id="2282382"/>
    <lineage>
        <taxon>Bacteria</taxon>
        <taxon>Pseudomonadati</taxon>
        <taxon>Pseudomonadota</taxon>
        <taxon>Alphaproteobacteria</taxon>
        <taxon>Rhodobacterales</taxon>
        <taxon>Roseobacteraceae</taxon>
        <taxon>Thalassococcus</taxon>
    </lineage>
</organism>
<evidence type="ECO:0000313" key="9">
    <source>
        <dbReference type="Proteomes" id="UP000253977"/>
    </source>
</evidence>
<dbReference type="NCBIfam" id="NF045637">
    <property type="entry name" value="carotdesatCrtDProt"/>
    <property type="match status" value="1"/>
</dbReference>
<dbReference type="Gene3D" id="3.50.50.60">
    <property type="entry name" value="FAD/NAD(P)-binding domain"/>
    <property type="match status" value="2"/>
</dbReference>